<proteinExistence type="predicted"/>
<reference evidence="2" key="1">
    <citation type="submission" date="2017-08" db="EMBL/GenBank/DDBJ databases">
        <title>A dynamic microbial community with high functional redundancy inhabits the cold, oxic subseafloor aquifer.</title>
        <authorList>
            <person name="Tully B.J."/>
            <person name="Wheat C.G."/>
            <person name="Glazer B.T."/>
            <person name="Huber J.A."/>
        </authorList>
    </citation>
    <scope>NUCLEOTIDE SEQUENCE [LARGE SCALE GENOMIC DNA]</scope>
</reference>
<evidence type="ECO:0000313" key="1">
    <source>
        <dbReference type="EMBL" id="PCI94562.1"/>
    </source>
</evidence>
<sequence>MLELNPFRKNKVNLEDYNYQKDIQNRLIMAKLTSEDLVVLEEILYSPPTIAISKLAQDLVIEESDLSKVLQKLSATGLFQIKGVTIHLHKETRKYFEAQIQKFQEGFVPGMEYLQSLLRKVPFHILLSWYPIPRTSNNIFDSLIEKYLVTPQVFQRYLMELNFGNPKISGIVEDVFNSLDFMVLGEDLKKKYEMGTEEFEEVLLHLEFNFICCLVYRKIKGKWQQIVSPFHEWREYLRFLRDSKPSPIENTKEVKIVRDGDFPFLRDMTSVLNICKTSPISLKLDENERWIPDKTALKPLTKVIKGISDTNELTGYASLLIQKLLFLKLARVENSALSMNDGCDEWLSLSVENRALASYKHTLTRLEYENFSAEVATERHIREIEKTISNVIHLGWVEYDEFMKGISASISEESKIILKKVGKSWKYSLPQYSDEEKRLIKRTILEWLFEAGLVSIGTYKGKDCFCVTAFGQSIFS</sequence>
<accession>A0A2A4YI64</accession>
<comment type="caution">
    <text evidence="1">The sequence shown here is derived from an EMBL/GenBank/DDBJ whole genome shotgun (WGS) entry which is preliminary data.</text>
</comment>
<evidence type="ECO:0000313" key="2">
    <source>
        <dbReference type="Proteomes" id="UP000217838"/>
    </source>
</evidence>
<name>A0A2A4YI64_UNCAE</name>
<dbReference type="Proteomes" id="UP000217838">
    <property type="component" value="Unassembled WGS sequence"/>
</dbReference>
<organism evidence="1 2">
    <name type="scientific">Aerophobetes bacterium</name>
    <dbReference type="NCBI Taxonomy" id="2030807"/>
    <lineage>
        <taxon>Bacteria</taxon>
        <taxon>Candidatus Aerophobota</taxon>
    </lineage>
</organism>
<dbReference type="EMBL" id="NVUU01000036">
    <property type="protein sequence ID" value="PCI94562.1"/>
    <property type="molecule type" value="Genomic_DNA"/>
</dbReference>
<dbReference type="AlphaFoldDB" id="A0A2A4YI64"/>
<protein>
    <submittedName>
        <fullName evidence="1">Uncharacterized protein</fullName>
    </submittedName>
</protein>
<gene>
    <name evidence="1" type="ORF">COB11_03670</name>
</gene>